<evidence type="ECO:0000256" key="3">
    <source>
        <dbReference type="ARBA" id="ARBA00023082"/>
    </source>
</evidence>
<dbReference type="InterPro" id="IPR014284">
    <property type="entry name" value="RNA_pol_sigma-70_dom"/>
</dbReference>
<evidence type="ECO:0000256" key="6">
    <source>
        <dbReference type="RuleBase" id="RU000716"/>
    </source>
</evidence>
<evidence type="ECO:0000259" key="8">
    <source>
        <dbReference type="Pfam" id="PF08281"/>
    </source>
</evidence>
<dbReference type="InterPro" id="IPR013249">
    <property type="entry name" value="RNA_pol_sigma70_r4_t2"/>
</dbReference>
<evidence type="ECO:0000256" key="4">
    <source>
        <dbReference type="ARBA" id="ARBA00023125"/>
    </source>
</evidence>
<gene>
    <name evidence="9" type="ORF">HMPREF0621_1734</name>
</gene>
<evidence type="ECO:0000313" key="10">
    <source>
        <dbReference type="Proteomes" id="UP000005519"/>
    </source>
</evidence>
<evidence type="ECO:0000256" key="5">
    <source>
        <dbReference type="ARBA" id="ARBA00023163"/>
    </source>
</evidence>
<dbReference type="InterPro" id="IPR036388">
    <property type="entry name" value="WH-like_DNA-bd_sf"/>
</dbReference>
<dbReference type="Pfam" id="PF08281">
    <property type="entry name" value="Sigma70_r4_2"/>
    <property type="match status" value="1"/>
</dbReference>
<dbReference type="PROSITE" id="PS01063">
    <property type="entry name" value="SIGMA70_ECF"/>
    <property type="match status" value="1"/>
</dbReference>
<keyword evidence="10" id="KW-1185">Reference proteome</keyword>
<evidence type="ECO:0000256" key="2">
    <source>
        <dbReference type="ARBA" id="ARBA00023015"/>
    </source>
</evidence>
<dbReference type="NCBIfam" id="NF009182">
    <property type="entry name" value="PRK12530.1"/>
    <property type="match status" value="1"/>
</dbReference>
<dbReference type="Gene3D" id="1.10.1740.10">
    <property type="match status" value="1"/>
</dbReference>
<dbReference type="Proteomes" id="UP000005519">
    <property type="component" value="Unassembled WGS sequence"/>
</dbReference>
<sequence>MQNISSVEIEEIRGQMLRFAELQLKDPILAEDIVQEAFVSALKNIDSFKRQAALKTWIFAILKNKIIDYLRVSKRFIVESDLVQDDDESENSFFERGNWKKEYHPSRLQEDENTVYSKEFWMLFEACLTRLPASQAKVFMMREYLELNADEICQTEQITSSNLHVLLYRARLQLQHCLTTKMGDR</sequence>
<keyword evidence="5 6" id="KW-0804">Transcription</keyword>
<dbReference type="OrthoDB" id="9782108at2"/>
<protein>
    <recommendedName>
        <fullName evidence="6">RNA polymerase sigma factor</fullName>
    </recommendedName>
</protein>
<dbReference type="RefSeq" id="WP_005762742.1">
    <property type="nucleotide sequence ID" value="NZ_GG704810.1"/>
</dbReference>
<comment type="similarity">
    <text evidence="1 6">Belongs to the sigma-70 factor family. ECF subfamily.</text>
</comment>
<evidence type="ECO:0000259" key="7">
    <source>
        <dbReference type="Pfam" id="PF04542"/>
    </source>
</evidence>
<dbReference type="Pfam" id="PF04542">
    <property type="entry name" value="Sigma70_r2"/>
    <property type="match status" value="1"/>
</dbReference>
<evidence type="ECO:0000256" key="1">
    <source>
        <dbReference type="ARBA" id="ARBA00010641"/>
    </source>
</evidence>
<feature type="domain" description="RNA polymerase sigma-70 region 2" evidence="7">
    <location>
        <begin position="11"/>
        <end position="75"/>
    </location>
</feature>
<dbReference type="Gene3D" id="1.10.10.10">
    <property type="entry name" value="Winged helix-like DNA-binding domain superfamily/Winged helix DNA-binding domain"/>
    <property type="match status" value="1"/>
</dbReference>
<dbReference type="InterPro" id="IPR007627">
    <property type="entry name" value="RNA_pol_sigma70_r2"/>
</dbReference>
<proteinExistence type="inferred from homology"/>
<evidence type="ECO:0000313" key="9">
    <source>
        <dbReference type="EMBL" id="EEX49687.1"/>
    </source>
</evidence>
<dbReference type="AlphaFoldDB" id="C9PRW0"/>
<keyword evidence="3 6" id="KW-0731">Sigma factor</keyword>
<dbReference type="GO" id="GO:0006352">
    <property type="term" value="P:DNA-templated transcription initiation"/>
    <property type="evidence" value="ECO:0007669"/>
    <property type="project" value="InterPro"/>
</dbReference>
<dbReference type="SUPFAM" id="SSF88946">
    <property type="entry name" value="Sigma2 domain of RNA polymerase sigma factors"/>
    <property type="match status" value="1"/>
</dbReference>
<name>C9PRW0_9PAST</name>
<dbReference type="GO" id="GO:0016987">
    <property type="term" value="F:sigma factor activity"/>
    <property type="evidence" value="ECO:0007669"/>
    <property type="project" value="UniProtKB-KW"/>
</dbReference>
<feature type="domain" description="RNA polymerase sigma factor 70 region 4 type 2" evidence="8">
    <location>
        <begin position="123"/>
        <end position="174"/>
    </location>
</feature>
<dbReference type="SUPFAM" id="SSF88659">
    <property type="entry name" value="Sigma3 and sigma4 domains of RNA polymerase sigma factors"/>
    <property type="match status" value="1"/>
</dbReference>
<dbReference type="InterPro" id="IPR013325">
    <property type="entry name" value="RNA_pol_sigma_r2"/>
</dbReference>
<dbReference type="EMBL" id="ACZR01000018">
    <property type="protein sequence ID" value="EEX49687.1"/>
    <property type="molecule type" value="Genomic_DNA"/>
</dbReference>
<accession>C9PRW0</accession>
<dbReference type="InterPro" id="IPR014289">
    <property type="entry name" value="RNA_pol_sigma-24-rel"/>
</dbReference>
<dbReference type="NCBIfam" id="TIGR02943">
    <property type="entry name" value="Sig70_famx1"/>
    <property type="match status" value="1"/>
</dbReference>
<dbReference type="GO" id="GO:0003677">
    <property type="term" value="F:DNA binding"/>
    <property type="evidence" value="ECO:0007669"/>
    <property type="project" value="UniProtKB-KW"/>
</dbReference>
<dbReference type="NCBIfam" id="TIGR02937">
    <property type="entry name" value="sigma70-ECF"/>
    <property type="match status" value="1"/>
</dbReference>
<dbReference type="HOGENOM" id="CLU_047691_2_0_6"/>
<dbReference type="InterPro" id="IPR000838">
    <property type="entry name" value="RNA_pol_sigma70_ECF_CS"/>
</dbReference>
<dbReference type="PANTHER" id="PTHR43133:SF8">
    <property type="entry name" value="RNA POLYMERASE SIGMA FACTOR HI_1459-RELATED"/>
    <property type="match status" value="1"/>
</dbReference>
<dbReference type="InterPro" id="IPR039425">
    <property type="entry name" value="RNA_pol_sigma-70-like"/>
</dbReference>
<dbReference type="STRING" id="667128.HMPREF0621_1734"/>
<reference evidence="9 10" key="1">
    <citation type="submission" date="2009-10" db="EMBL/GenBank/DDBJ databases">
        <authorList>
            <person name="Muzny D."/>
            <person name="Qin X."/>
            <person name="Deng J."/>
            <person name="Jiang H."/>
            <person name="Liu Y."/>
            <person name="Qu J."/>
            <person name="Song X.-Z."/>
            <person name="Zhang L."/>
            <person name="Thornton R."/>
            <person name="Coyle M."/>
            <person name="Francisco L."/>
            <person name="Jackson L."/>
            <person name="Javaid M."/>
            <person name="Korchina V."/>
            <person name="Kovar C."/>
            <person name="Mata R."/>
            <person name="Mathew T."/>
            <person name="Ngo R."/>
            <person name="Nguyen L."/>
            <person name="Nguyen N."/>
            <person name="Okwuonu G."/>
            <person name="Ongeri F."/>
            <person name="Pham C."/>
            <person name="Simmons D."/>
            <person name="Wilczek-Boney K."/>
            <person name="Hale W."/>
            <person name="Jakkamsetti A."/>
            <person name="Pham P."/>
            <person name="Ruth R."/>
            <person name="San Lucas F."/>
            <person name="Warren J."/>
            <person name="Zhang J."/>
            <person name="Zhao Z."/>
            <person name="Zhou C."/>
            <person name="Zhu D."/>
            <person name="Lee S."/>
            <person name="Bess C."/>
            <person name="Blankenburg K."/>
            <person name="Forbes L."/>
            <person name="Fu Q."/>
            <person name="Gubbala S."/>
            <person name="Hirani K."/>
            <person name="Jayaseelan J.C."/>
            <person name="Lara F."/>
            <person name="Munidasa M."/>
            <person name="Palculict T."/>
            <person name="Patil S."/>
            <person name="Pu L.-L."/>
            <person name="Saada N."/>
            <person name="Tang L."/>
            <person name="Weissenberger G."/>
            <person name="Zhu Y."/>
            <person name="Hemphill L."/>
            <person name="Shang Y."/>
            <person name="Youmans B."/>
            <person name="Ayvaz T."/>
            <person name="Ross M."/>
            <person name="Santibanez J."/>
            <person name="Aqrawi P."/>
            <person name="Gross S."/>
            <person name="Joshi V."/>
            <person name="Fowler G."/>
            <person name="Nazareth L."/>
            <person name="Reid J."/>
            <person name="Worley K."/>
            <person name="Petrosino J."/>
            <person name="Highlander S."/>
            <person name="Gibbs R."/>
        </authorList>
    </citation>
    <scope>NUCLEOTIDE SEQUENCE [LARGE SCALE GENOMIC DNA]</scope>
    <source>
        <strain evidence="9 10">ATCC 43325</strain>
    </source>
</reference>
<organism evidence="9 10">
    <name type="scientific">Pasteurella dagmatis ATCC 43325</name>
    <dbReference type="NCBI Taxonomy" id="667128"/>
    <lineage>
        <taxon>Bacteria</taxon>
        <taxon>Pseudomonadati</taxon>
        <taxon>Pseudomonadota</taxon>
        <taxon>Gammaproteobacteria</taxon>
        <taxon>Pasteurellales</taxon>
        <taxon>Pasteurellaceae</taxon>
        <taxon>Pasteurella</taxon>
    </lineage>
</organism>
<dbReference type="InterPro" id="IPR013324">
    <property type="entry name" value="RNA_pol_sigma_r3/r4-like"/>
</dbReference>
<comment type="caution">
    <text evidence="9">The sequence shown here is derived from an EMBL/GenBank/DDBJ whole genome shotgun (WGS) entry which is preliminary data.</text>
</comment>
<keyword evidence="4 6" id="KW-0238">DNA-binding</keyword>
<dbReference type="PANTHER" id="PTHR43133">
    <property type="entry name" value="RNA POLYMERASE ECF-TYPE SIGMA FACTO"/>
    <property type="match status" value="1"/>
</dbReference>
<keyword evidence="2 6" id="KW-0805">Transcription regulation</keyword>